<reference evidence="2 3" key="1">
    <citation type="submission" date="2023-03" db="EMBL/GenBank/DDBJ databases">
        <authorList>
            <person name="Shen W."/>
            <person name="Cai J."/>
        </authorList>
    </citation>
    <scope>NUCLEOTIDE SEQUENCE [LARGE SCALE GENOMIC DNA]</scope>
    <source>
        <strain evidence="2 3">D6-4</strain>
    </source>
</reference>
<dbReference type="Proteomes" id="UP001252875">
    <property type="component" value="Unassembled WGS sequence"/>
</dbReference>
<keyword evidence="1" id="KW-0812">Transmembrane</keyword>
<protein>
    <recommendedName>
        <fullName evidence="4">DNA-directed RNA polymerase subunit beta</fullName>
    </recommendedName>
</protein>
<dbReference type="RefSeq" id="WP_311820884.1">
    <property type="nucleotide sequence ID" value="NZ_JARPYF010000001.1"/>
</dbReference>
<name>A0ABU3EVS5_9ENTE</name>
<dbReference type="EMBL" id="JARPYI010000001">
    <property type="protein sequence ID" value="MDT2598969.1"/>
    <property type="molecule type" value="Genomic_DNA"/>
</dbReference>
<keyword evidence="1" id="KW-1133">Transmembrane helix</keyword>
<evidence type="ECO:0000313" key="2">
    <source>
        <dbReference type="EMBL" id="MDT2598969.1"/>
    </source>
</evidence>
<comment type="caution">
    <text evidence="2">The sequence shown here is derived from an EMBL/GenBank/DDBJ whole genome shotgun (WGS) entry which is preliminary data.</text>
</comment>
<accession>A0ABU3EVS5</accession>
<evidence type="ECO:0008006" key="4">
    <source>
        <dbReference type="Google" id="ProtNLM"/>
    </source>
</evidence>
<sequence>MRSKLLIPKLATYLIGAGIFLMLLGYALSGFSPNSYRTNYDDRHWYNIVGFYIGD</sequence>
<proteinExistence type="predicted"/>
<organism evidence="2 3">
    <name type="scientific">Enterococcus hulanensis</name>
    <dbReference type="NCBI Taxonomy" id="2559929"/>
    <lineage>
        <taxon>Bacteria</taxon>
        <taxon>Bacillati</taxon>
        <taxon>Bacillota</taxon>
        <taxon>Bacilli</taxon>
        <taxon>Lactobacillales</taxon>
        <taxon>Enterococcaceae</taxon>
        <taxon>Enterococcus</taxon>
    </lineage>
</organism>
<gene>
    <name evidence="2" type="ORF">P7D85_04230</name>
</gene>
<evidence type="ECO:0000313" key="3">
    <source>
        <dbReference type="Proteomes" id="UP001252875"/>
    </source>
</evidence>
<keyword evidence="1" id="KW-0472">Membrane</keyword>
<feature type="transmembrane region" description="Helical" evidence="1">
    <location>
        <begin position="12"/>
        <end position="31"/>
    </location>
</feature>
<evidence type="ECO:0000256" key="1">
    <source>
        <dbReference type="SAM" id="Phobius"/>
    </source>
</evidence>
<keyword evidence="3" id="KW-1185">Reference proteome</keyword>